<proteinExistence type="predicted"/>
<evidence type="ECO:0000313" key="1">
    <source>
        <dbReference type="EMBL" id="JAD67482.1"/>
    </source>
</evidence>
<dbReference type="AlphaFoldDB" id="A0A0A9C7J1"/>
<accession>A0A0A9C7J1</accession>
<reference evidence="1" key="2">
    <citation type="journal article" date="2015" name="Data Brief">
        <title>Shoot transcriptome of the giant reed, Arundo donax.</title>
        <authorList>
            <person name="Barrero R.A."/>
            <person name="Guerrero F.D."/>
            <person name="Moolhuijzen P."/>
            <person name="Goolsby J.A."/>
            <person name="Tidwell J."/>
            <person name="Bellgard S.E."/>
            <person name="Bellgard M.I."/>
        </authorList>
    </citation>
    <scope>NUCLEOTIDE SEQUENCE</scope>
    <source>
        <tissue evidence="1">Shoot tissue taken approximately 20 cm above the soil surface</tissue>
    </source>
</reference>
<sequence length="79" mass="9131">MTIIATNLKKILSWEKTAKLLVSDTFTIQGRCLWKLRKKLTSWLSFFFKKKSFSMPTGMNCSMTNRSRNYTSVQMAALA</sequence>
<protein>
    <submittedName>
        <fullName evidence="1">Uncharacterized protein</fullName>
    </submittedName>
</protein>
<reference evidence="1" key="1">
    <citation type="submission" date="2014-09" db="EMBL/GenBank/DDBJ databases">
        <authorList>
            <person name="Magalhaes I.L.F."/>
            <person name="Oliveira U."/>
            <person name="Santos F.R."/>
            <person name="Vidigal T.H.D.A."/>
            <person name="Brescovit A.D."/>
            <person name="Santos A.J."/>
        </authorList>
    </citation>
    <scope>NUCLEOTIDE SEQUENCE</scope>
    <source>
        <tissue evidence="1">Shoot tissue taken approximately 20 cm above the soil surface</tissue>
    </source>
</reference>
<name>A0A0A9C7J1_ARUDO</name>
<dbReference type="EMBL" id="GBRH01230413">
    <property type="protein sequence ID" value="JAD67482.1"/>
    <property type="molecule type" value="Transcribed_RNA"/>
</dbReference>
<organism evidence="1">
    <name type="scientific">Arundo donax</name>
    <name type="common">Giant reed</name>
    <name type="synonym">Donax arundinaceus</name>
    <dbReference type="NCBI Taxonomy" id="35708"/>
    <lineage>
        <taxon>Eukaryota</taxon>
        <taxon>Viridiplantae</taxon>
        <taxon>Streptophyta</taxon>
        <taxon>Embryophyta</taxon>
        <taxon>Tracheophyta</taxon>
        <taxon>Spermatophyta</taxon>
        <taxon>Magnoliopsida</taxon>
        <taxon>Liliopsida</taxon>
        <taxon>Poales</taxon>
        <taxon>Poaceae</taxon>
        <taxon>PACMAD clade</taxon>
        <taxon>Arundinoideae</taxon>
        <taxon>Arundineae</taxon>
        <taxon>Arundo</taxon>
    </lineage>
</organism>